<sequence length="547" mass="63841">MSEIKQCGECQTTESSKFRALKHEKWREAEINKLAKQVITVKEKAVCEEEASPKIELSEAIKMIAKILYEREHVRHEEPIYSFNEMRQLFQEIQSCTNNEGINTMANLGITTTSRAVNRKKRRKSNAHGEYVERALLKYSENALVLNIDDYYNIHIPQQPNTINTSRAIHMATIITNSWLILAITRIGAIIPKIVDNELIARHLDKRFIVNLGISYNDRMQNSRKVCSDDELIERLMVHNYNDRLAEKQSDQHVRNAILFDFIENELKGVSGYMKALQIVYNQEVMQEYLSSHAIPIIADWPGQFYIRKAIARQLLTNDETIPQFVTSFLPMMGPLHVSLNTRKLIFDQNLILFNDAYKGTFEKQRDLDSVKYPYPPKKLDILSQKCAKWLLDIFMKIYQARHECPLIVNSSESINTYKLSSLGYEVTDCHLPRGFVTSKRLNTYLHDKVKENVDAFMVSLTKKSTKKEPIEKDSSKRAENDSNYADEMAVKRIKWDKKKKRKRSNENEEEEGIEDEEKATKNQKRQKKDEKEKNEDTVKETKQEKF</sequence>
<feature type="region of interest" description="Disordered" evidence="1">
    <location>
        <begin position="465"/>
        <end position="547"/>
    </location>
</feature>
<name>A0A397VP31_9GLOM</name>
<organism evidence="2 3">
    <name type="scientific">Gigaspora rosea</name>
    <dbReference type="NCBI Taxonomy" id="44941"/>
    <lineage>
        <taxon>Eukaryota</taxon>
        <taxon>Fungi</taxon>
        <taxon>Fungi incertae sedis</taxon>
        <taxon>Mucoromycota</taxon>
        <taxon>Glomeromycotina</taxon>
        <taxon>Glomeromycetes</taxon>
        <taxon>Diversisporales</taxon>
        <taxon>Gigasporaceae</taxon>
        <taxon>Gigaspora</taxon>
    </lineage>
</organism>
<evidence type="ECO:0000256" key="1">
    <source>
        <dbReference type="SAM" id="MobiDB-lite"/>
    </source>
</evidence>
<dbReference type="EMBL" id="QKWP01000222">
    <property type="protein sequence ID" value="RIB24285.1"/>
    <property type="molecule type" value="Genomic_DNA"/>
</dbReference>
<proteinExistence type="predicted"/>
<feature type="compositionally biased region" description="Basic and acidic residues" evidence="1">
    <location>
        <begin position="528"/>
        <end position="547"/>
    </location>
</feature>
<dbReference type="AlphaFoldDB" id="A0A397VP31"/>
<accession>A0A397VP31</accession>
<dbReference type="Proteomes" id="UP000266673">
    <property type="component" value="Unassembled WGS sequence"/>
</dbReference>
<feature type="compositionally biased region" description="Acidic residues" evidence="1">
    <location>
        <begin position="508"/>
        <end position="518"/>
    </location>
</feature>
<comment type="caution">
    <text evidence="2">The sequence shown here is derived from an EMBL/GenBank/DDBJ whole genome shotgun (WGS) entry which is preliminary data.</text>
</comment>
<feature type="compositionally biased region" description="Basic residues" evidence="1">
    <location>
        <begin position="492"/>
        <end position="504"/>
    </location>
</feature>
<evidence type="ECO:0000313" key="2">
    <source>
        <dbReference type="EMBL" id="RIB24285.1"/>
    </source>
</evidence>
<reference evidence="2 3" key="1">
    <citation type="submission" date="2018-06" db="EMBL/GenBank/DDBJ databases">
        <title>Comparative genomics reveals the genomic features of Rhizophagus irregularis, R. cerebriforme, R. diaphanum and Gigaspora rosea, and their symbiotic lifestyle signature.</title>
        <authorList>
            <person name="Morin E."/>
            <person name="San Clemente H."/>
            <person name="Chen E.C.H."/>
            <person name="De La Providencia I."/>
            <person name="Hainaut M."/>
            <person name="Kuo A."/>
            <person name="Kohler A."/>
            <person name="Murat C."/>
            <person name="Tang N."/>
            <person name="Roy S."/>
            <person name="Loubradou J."/>
            <person name="Henrissat B."/>
            <person name="Grigoriev I.V."/>
            <person name="Corradi N."/>
            <person name="Roux C."/>
            <person name="Martin F.M."/>
        </authorList>
    </citation>
    <scope>NUCLEOTIDE SEQUENCE [LARGE SCALE GENOMIC DNA]</scope>
    <source>
        <strain evidence="2 3">DAOM 194757</strain>
    </source>
</reference>
<evidence type="ECO:0000313" key="3">
    <source>
        <dbReference type="Proteomes" id="UP000266673"/>
    </source>
</evidence>
<feature type="compositionally biased region" description="Basic and acidic residues" evidence="1">
    <location>
        <begin position="467"/>
        <end position="481"/>
    </location>
</feature>
<gene>
    <name evidence="2" type="ORF">C2G38_2168924</name>
</gene>
<keyword evidence="3" id="KW-1185">Reference proteome</keyword>
<protein>
    <submittedName>
        <fullName evidence="2">Uncharacterized protein</fullName>
    </submittedName>
</protein>